<dbReference type="PANTHER" id="PTHR43537:SF5">
    <property type="entry name" value="UXU OPERON TRANSCRIPTIONAL REGULATOR"/>
    <property type="match status" value="1"/>
</dbReference>
<evidence type="ECO:0000313" key="6">
    <source>
        <dbReference type="EMBL" id="MBB3930406.1"/>
    </source>
</evidence>
<organism evidence="6 7">
    <name type="scientific">Kaistia hirudinis</name>
    <dbReference type="NCBI Taxonomy" id="1293440"/>
    <lineage>
        <taxon>Bacteria</taxon>
        <taxon>Pseudomonadati</taxon>
        <taxon>Pseudomonadota</taxon>
        <taxon>Alphaproteobacteria</taxon>
        <taxon>Hyphomicrobiales</taxon>
        <taxon>Kaistiaceae</taxon>
        <taxon>Kaistia</taxon>
    </lineage>
</organism>
<dbReference type="AlphaFoldDB" id="A0A840APS9"/>
<dbReference type="InterPro" id="IPR036388">
    <property type="entry name" value="WH-like_DNA-bd_sf"/>
</dbReference>
<feature type="domain" description="HTH gntR-type" evidence="5">
    <location>
        <begin position="34"/>
        <end position="101"/>
    </location>
</feature>
<evidence type="ECO:0000256" key="2">
    <source>
        <dbReference type="ARBA" id="ARBA00023125"/>
    </source>
</evidence>
<dbReference type="InterPro" id="IPR000524">
    <property type="entry name" value="Tscrpt_reg_HTH_GntR"/>
</dbReference>
<dbReference type="GO" id="GO:0003677">
    <property type="term" value="F:DNA binding"/>
    <property type="evidence" value="ECO:0007669"/>
    <property type="project" value="UniProtKB-KW"/>
</dbReference>
<comment type="caution">
    <text evidence="6">The sequence shown here is derived from an EMBL/GenBank/DDBJ whole genome shotgun (WGS) entry which is preliminary data.</text>
</comment>
<dbReference type="InterPro" id="IPR036390">
    <property type="entry name" value="WH_DNA-bd_sf"/>
</dbReference>
<dbReference type="Proteomes" id="UP000553963">
    <property type="component" value="Unassembled WGS sequence"/>
</dbReference>
<dbReference type="SMART" id="SM00345">
    <property type="entry name" value="HTH_GNTR"/>
    <property type="match status" value="1"/>
</dbReference>
<dbReference type="Pfam" id="PF07729">
    <property type="entry name" value="FCD"/>
    <property type="match status" value="1"/>
</dbReference>
<dbReference type="GO" id="GO:0003700">
    <property type="term" value="F:DNA-binding transcription factor activity"/>
    <property type="evidence" value="ECO:0007669"/>
    <property type="project" value="InterPro"/>
</dbReference>
<dbReference type="SUPFAM" id="SSF46785">
    <property type="entry name" value="Winged helix' DNA-binding domain"/>
    <property type="match status" value="1"/>
</dbReference>
<keyword evidence="1" id="KW-0805">Transcription regulation</keyword>
<dbReference type="SMART" id="SM00895">
    <property type="entry name" value="FCD"/>
    <property type="match status" value="1"/>
</dbReference>
<dbReference type="Pfam" id="PF00392">
    <property type="entry name" value="GntR"/>
    <property type="match status" value="1"/>
</dbReference>
<dbReference type="EMBL" id="JACIDS010000002">
    <property type="protein sequence ID" value="MBB3930406.1"/>
    <property type="molecule type" value="Genomic_DNA"/>
</dbReference>
<dbReference type="PROSITE" id="PS50949">
    <property type="entry name" value="HTH_GNTR"/>
    <property type="match status" value="1"/>
</dbReference>
<sequence length="280" mass="30411">MSGPSLAAASPPEAEGAFRESELVGDVPLLAPAWVLSERVYRAILQMLARGTLRRGATLHIGVLAKALGVSQTPVREALARLAATGLVVHEARKGYRIAPPLDAAGFRQLMDARRLVEIGAIGHACRLGGPAFRDELSKAFDTQSAEVSRLHAAHPVDRAERARLEWRVLEADLHFHEVILDHSHNRFIRFMADALKAQLHRIRQSAEQGLVDHGFALAEHRAILEAVMSADTAAAEGAMRRHMDLVEERALAEIALAARAGTPEHGPSSGPDEHQGVRR</sequence>
<feature type="region of interest" description="Disordered" evidence="4">
    <location>
        <begin position="259"/>
        <end position="280"/>
    </location>
</feature>
<dbReference type="Gene3D" id="1.20.120.530">
    <property type="entry name" value="GntR ligand-binding domain-like"/>
    <property type="match status" value="1"/>
</dbReference>
<evidence type="ECO:0000313" key="7">
    <source>
        <dbReference type="Proteomes" id="UP000553963"/>
    </source>
</evidence>
<gene>
    <name evidence="6" type="ORF">GGR25_001445</name>
</gene>
<evidence type="ECO:0000256" key="4">
    <source>
        <dbReference type="SAM" id="MobiDB-lite"/>
    </source>
</evidence>
<protein>
    <submittedName>
        <fullName evidence="6">DNA-binding GntR family transcriptional regulator</fullName>
    </submittedName>
</protein>
<dbReference type="CDD" id="cd07377">
    <property type="entry name" value="WHTH_GntR"/>
    <property type="match status" value="1"/>
</dbReference>
<keyword evidence="2 6" id="KW-0238">DNA-binding</keyword>
<evidence type="ECO:0000256" key="3">
    <source>
        <dbReference type="ARBA" id="ARBA00023163"/>
    </source>
</evidence>
<accession>A0A840APS9</accession>
<evidence type="ECO:0000259" key="5">
    <source>
        <dbReference type="PROSITE" id="PS50949"/>
    </source>
</evidence>
<dbReference type="InterPro" id="IPR011711">
    <property type="entry name" value="GntR_C"/>
</dbReference>
<proteinExistence type="predicted"/>
<dbReference type="RefSeq" id="WP_183398067.1">
    <property type="nucleotide sequence ID" value="NZ_JACIDS010000002.1"/>
</dbReference>
<name>A0A840APS9_9HYPH</name>
<keyword evidence="3" id="KW-0804">Transcription</keyword>
<keyword evidence="7" id="KW-1185">Reference proteome</keyword>
<dbReference type="PANTHER" id="PTHR43537">
    <property type="entry name" value="TRANSCRIPTIONAL REGULATOR, GNTR FAMILY"/>
    <property type="match status" value="1"/>
</dbReference>
<reference evidence="6 7" key="1">
    <citation type="submission" date="2020-08" db="EMBL/GenBank/DDBJ databases">
        <title>Genomic Encyclopedia of Type Strains, Phase IV (KMG-IV): sequencing the most valuable type-strain genomes for metagenomic binning, comparative biology and taxonomic classification.</title>
        <authorList>
            <person name="Goeker M."/>
        </authorList>
    </citation>
    <scope>NUCLEOTIDE SEQUENCE [LARGE SCALE GENOMIC DNA]</scope>
    <source>
        <strain evidence="6 7">DSM 25966</strain>
    </source>
</reference>
<evidence type="ECO:0000256" key="1">
    <source>
        <dbReference type="ARBA" id="ARBA00023015"/>
    </source>
</evidence>
<dbReference type="Gene3D" id="1.10.10.10">
    <property type="entry name" value="Winged helix-like DNA-binding domain superfamily/Winged helix DNA-binding domain"/>
    <property type="match status" value="1"/>
</dbReference>
<dbReference type="SUPFAM" id="SSF48008">
    <property type="entry name" value="GntR ligand-binding domain-like"/>
    <property type="match status" value="1"/>
</dbReference>
<dbReference type="InterPro" id="IPR008920">
    <property type="entry name" value="TF_FadR/GntR_C"/>
</dbReference>